<dbReference type="Proteomes" id="UP000270296">
    <property type="component" value="Unassembled WGS sequence"/>
</dbReference>
<dbReference type="AlphaFoldDB" id="A0A183IQ84"/>
<protein>
    <submittedName>
        <fullName evidence="3">FGE-sulfatase domain-containing protein</fullName>
    </submittedName>
</protein>
<proteinExistence type="predicted"/>
<keyword evidence="2" id="KW-1185">Reference proteome</keyword>
<name>A0A183IQ84_9BILA</name>
<dbReference type="WBParaSite" id="SBAD_0000601001-mRNA-1">
    <property type="protein sequence ID" value="SBAD_0000601001-mRNA-1"/>
    <property type="gene ID" value="SBAD_0000601001"/>
</dbReference>
<gene>
    <name evidence="1" type="ORF">SBAD_LOCUS5781</name>
</gene>
<sequence>MRESASYFAAGRGSHFDQFRNFEREQLAVWGWGGGQFEMDGVIVVRRRSFAEMNNRSVRHAGRFSPSVHVYTRHWSSPSYRFPAGVSVSDADPVSSGNVMADTHTHVATSPFSCRVHRMSAGISLPVVGCAFEG</sequence>
<evidence type="ECO:0000313" key="3">
    <source>
        <dbReference type="WBParaSite" id="SBAD_0000601001-mRNA-1"/>
    </source>
</evidence>
<evidence type="ECO:0000313" key="2">
    <source>
        <dbReference type="Proteomes" id="UP000270296"/>
    </source>
</evidence>
<reference evidence="1 2" key="2">
    <citation type="submission" date="2018-11" db="EMBL/GenBank/DDBJ databases">
        <authorList>
            <consortium name="Pathogen Informatics"/>
        </authorList>
    </citation>
    <scope>NUCLEOTIDE SEQUENCE [LARGE SCALE GENOMIC DNA]</scope>
</reference>
<reference evidence="3" key="1">
    <citation type="submission" date="2016-06" db="UniProtKB">
        <authorList>
            <consortium name="WormBaseParasite"/>
        </authorList>
    </citation>
    <scope>IDENTIFICATION</scope>
</reference>
<dbReference type="EMBL" id="UZAM01009242">
    <property type="protein sequence ID" value="VDP08289.1"/>
    <property type="molecule type" value="Genomic_DNA"/>
</dbReference>
<accession>A0A183IQ84</accession>
<evidence type="ECO:0000313" key="1">
    <source>
        <dbReference type="EMBL" id="VDP08289.1"/>
    </source>
</evidence>
<organism evidence="3">
    <name type="scientific">Soboliphyme baturini</name>
    <dbReference type="NCBI Taxonomy" id="241478"/>
    <lineage>
        <taxon>Eukaryota</taxon>
        <taxon>Metazoa</taxon>
        <taxon>Ecdysozoa</taxon>
        <taxon>Nematoda</taxon>
        <taxon>Enoplea</taxon>
        <taxon>Dorylaimia</taxon>
        <taxon>Dioctophymatida</taxon>
        <taxon>Dioctophymatoidea</taxon>
        <taxon>Soboliphymatidae</taxon>
        <taxon>Soboliphyme</taxon>
    </lineage>
</organism>